<proteinExistence type="predicted"/>
<reference evidence="1 2" key="1">
    <citation type="submission" date="2023-07" db="EMBL/GenBank/DDBJ databases">
        <title>Sorghum-associated microbial communities from plants grown in Nebraska, USA.</title>
        <authorList>
            <person name="Schachtman D."/>
        </authorList>
    </citation>
    <scope>NUCLEOTIDE SEQUENCE [LARGE SCALE GENOMIC DNA]</scope>
    <source>
        <strain evidence="1 2">BE310</strain>
    </source>
</reference>
<dbReference type="Proteomes" id="UP001180536">
    <property type="component" value="Unassembled WGS sequence"/>
</dbReference>
<protein>
    <submittedName>
        <fullName evidence="1">Uncharacterized protein</fullName>
    </submittedName>
</protein>
<accession>A0ABU1ZEH8</accession>
<keyword evidence="2" id="KW-1185">Reference proteome</keyword>
<evidence type="ECO:0000313" key="1">
    <source>
        <dbReference type="EMBL" id="MDR7299029.1"/>
    </source>
</evidence>
<evidence type="ECO:0000313" key="2">
    <source>
        <dbReference type="Proteomes" id="UP001180536"/>
    </source>
</evidence>
<name>A0ABU1ZEH8_9BURK</name>
<dbReference type="EMBL" id="JAVDXQ010000006">
    <property type="protein sequence ID" value="MDR7299029.1"/>
    <property type="molecule type" value="Genomic_DNA"/>
</dbReference>
<organism evidence="1 2">
    <name type="scientific">Pelomonas aquatica</name>
    <dbReference type="NCBI Taxonomy" id="431058"/>
    <lineage>
        <taxon>Bacteria</taxon>
        <taxon>Pseudomonadati</taxon>
        <taxon>Pseudomonadota</taxon>
        <taxon>Betaproteobacteria</taxon>
        <taxon>Burkholderiales</taxon>
        <taxon>Sphaerotilaceae</taxon>
        <taxon>Roseateles</taxon>
    </lineage>
</organism>
<sequence length="36" mass="4408">MAEEDVSEIRLFGRSRFNRFADRRECLHLGWCVHDR</sequence>
<comment type="caution">
    <text evidence="1">The sequence shown here is derived from an EMBL/GenBank/DDBJ whole genome shotgun (WGS) entry which is preliminary data.</text>
</comment>
<gene>
    <name evidence="1" type="ORF">J2X16_004397</name>
</gene>